<dbReference type="AlphaFoldDB" id="A0A9X1NCS7"/>
<dbReference type="Proteomes" id="UP001138997">
    <property type="component" value="Unassembled WGS sequence"/>
</dbReference>
<accession>A0A9X1NCS7</accession>
<keyword evidence="2" id="KW-1185">Reference proteome</keyword>
<dbReference type="RefSeq" id="WP_231441238.1">
    <property type="nucleotide sequence ID" value="NZ_JAJOMB010000005.1"/>
</dbReference>
<evidence type="ECO:0000313" key="2">
    <source>
        <dbReference type="Proteomes" id="UP001138997"/>
    </source>
</evidence>
<organism evidence="1 2">
    <name type="scientific">Kineosporia babensis</name>
    <dbReference type="NCBI Taxonomy" id="499548"/>
    <lineage>
        <taxon>Bacteria</taxon>
        <taxon>Bacillati</taxon>
        <taxon>Actinomycetota</taxon>
        <taxon>Actinomycetes</taxon>
        <taxon>Kineosporiales</taxon>
        <taxon>Kineosporiaceae</taxon>
        <taxon>Kineosporia</taxon>
    </lineage>
</organism>
<protein>
    <submittedName>
        <fullName evidence="1">Uncharacterized protein</fullName>
    </submittedName>
</protein>
<gene>
    <name evidence="1" type="ORF">LR394_12580</name>
</gene>
<sequence>MPVPDRPVGGVEGIPQQVARGAGWGLRSPGLVPRILDPWPGGETVEWVGRFRIDLLNGRGWPAPPAEIEVRRETVHLKHELVEVAVMPRRSFAVWLAEAAEVAVRPLAAGSVVWALDLGALLLTVGCARYRLTDESRRQVVLLV</sequence>
<proteinExistence type="predicted"/>
<evidence type="ECO:0000313" key="1">
    <source>
        <dbReference type="EMBL" id="MCD5311738.1"/>
    </source>
</evidence>
<reference evidence="1" key="1">
    <citation type="submission" date="2021-11" db="EMBL/GenBank/DDBJ databases">
        <title>Streptomyces corallinus and Kineosporia corallina sp. nov., two new coral-derived marine actinobacteria.</title>
        <authorList>
            <person name="Buangrab K."/>
            <person name="Sutthacheep M."/>
            <person name="Yeemin T."/>
            <person name="Harunari E."/>
            <person name="Igarashi Y."/>
            <person name="Sripreechasak P."/>
            <person name="Kanchanasin P."/>
            <person name="Tanasupawat S."/>
            <person name="Phongsopitanun W."/>
        </authorList>
    </citation>
    <scope>NUCLEOTIDE SEQUENCE</scope>
    <source>
        <strain evidence="1">JCM 31032</strain>
    </source>
</reference>
<dbReference type="EMBL" id="JAJOMB010000005">
    <property type="protein sequence ID" value="MCD5311738.1"/>
    <property type="molecule type" value="Genomic_DNA"/>
</dbReference>
<name>A0A9X1NCS7_9ACTN</name>
<comment type="caution">
    <text evidence="1">The sequence shown here is derived from an EMBL/GenBank/DDBJ whole genome shotgun (WGS) entry which is preliminary data.</text>
</comment>